<evidence type="ECO:0000256" key="1">
    <source>
        <dbReference type="ARBA" id="ARBA00022741"/>
    </source>
</evidence>
<dbReference type="Gramene" id="Psat01G0273100-T1">
    <property type="protein sequence ID" value="KAI5444217.1"/>
    <property type="gene ID" value="KIW84_012731"/>
</dbReference>
<dbReference type="Gene3D" id="3.40.50.300">
    <property type="entry name" value="P-loop containing nucleotide triphosphate hydrolases"/>
    <property type="match status" value="1"/>
</dbReference>
<reference evidence="4 5" key="1">
    <citation type="journal article" date="2022" name="Nat. Genet.">
        <title>Improved pea reference genome and pan-genome highlight genomic features and evolutionary characteristics.</title>
        <authorList>
            <person name="Yang T."/>
            <person name="Liu R."/>
            <person name="Luo Y."/>
            <person name="Hu S."/>
            <person name="Wang D."/>
            <person name="Wang C."/>
            <person name="Pandey M.K."/>
            <person name="Ge S."/>
            <person name="Xu Q."/>
            <person name="Li N."/>
            <person name="Li G."/>
            <person name="Huang Y."/>
            <person name="Saxena R.K."/>
            <person name="Ji Y."/>
            <person name="Li M."/>
            <person name="Yan X."/>
            <person name="He Y."/>
            <person name="Liu Y."/>
            <person name="Wang X."/>
            <person name="Xiang C."/>
            <person name="Varshney R.K."/>
            <person name="Ding H."/>
            <person name="Gao S."/>
            <person name="Zong X."/>
        </authorList>
    </citation>
    <scope>NUCLEOTIDE SEQUENCE [LARGE SCALE GENOMIC DNA]</scope>
    <source>
        <strain evidence="4 5">cv. Zhongwan 6</strain>
    </source>
</reference>
<dbReference type="SUPFAM" id="SSF52540">
    <property type="entry name" value="P-loop containing nucleoside triphosphate hydrolases"/>
    <property type="match status" value="1"/>
</dbReference>
<dbReference type="Pfam" id="PF00005">
    <property type="entry name" value="ABC_tran"/>
    <property type="match status" value="1"/>
</dbReference>
<evidence type="ECO:0000256" key="2">
    <source>
        <dbReference type="ARBA" id="ARBA00022840"/>
    </source>
</evidence>
<accession>A0A9D5BI91</accession>
<dbReference type="InterPro" id="IPR050173">
    <property type="entry name" value="ABC_transporter_C-like"/>
</dbReference>
<keyword evidence="5" id="KW-1185">Reference proteome</keyword>
<keyword evidence="1" id="KW-0547">Nucleotide-binding</keyword>
<dbReference type="PANTHER" id="PTHR24223:SF367">
    <property type="entry name" value="ABC-TYPE XENOBIOTIC TRANSPORTER"/>
    <property type="match status" value="1"/>
</dbReference>
<protein>
    <submittedName>
        <fullName evidence="4">Multidrug resistance-associated protein 7</fullName>
    </submittedName>
</protein>
<sequence length="106" mass="11845">DQEIWEVIRKCQLQEVVEDKGGLDSSVVENGRNWSIGQRQLFSLGRALLRKSRILVLDEATASIDNATDLILQNTIRTEFVGCTVITVAHKIPTVMDCDMILSISD</sequence>
<feature type="domain" description="ABC transporter" evidence="3">
    <location>
        <begin position="14"/>
        <end position="62"/>
    </location>
</feature>
<dbReference type="GO" id="GO:0005524">
    <property type="term" value="F:ATP binding"/>
    <property type="evidence" value="ECO:0007669"/>
    <property type="project" value="UniProtKB-KW"/>
</dbReference>
<feature type="non-terminal residue" evidence="4">
    <location>
        <position position="1"/>
    </location>
</feature>
<organism evidence="4 5">
    <name type="scientific">Pisum sativum</name>
    <name type="common">Garden pea</name>
    <name type="synonym">Lathyrus oleraceus</name>
    <dbReference type="NCBI Taxonomy" id="3888"/>
    <lineage>
        <taxon>Eukaryota</taxon>
        <taxon>Viridiplantae</taxon>
        <taxon>Streptophyta</taxon>
        <taxon>Embryophyta</taxon>
        <taxon>Tracheophyta</taxon>
        <taxon>Spermatophyta</taxon>
        <taxon>Magnoliopsida</taxon>
        <taxon>eudicotyledons</taxon>
        <taxon>Gunneridae</taxon>
        <taxon>Pentapetalae</taxon>
        <taxon>rosids</taxon>
        <taxon>fabids</taxon>
        <taxon>Fabales</taxon>
        <taxon>Fabaceae</taxon>
        <taxon>Papilionoideae</taxon>
        <taxon>50 kb inversion clade</taxon>
        <taxon>NPAAA clade</taxon>
        <taxon>Hologalegina</taxon>
        <taxon>IRL clade</taxon>
        <taxon>Fabeae</taxon>
        <taxon>Lathyrus</taxon>
    </lineage>
</organism>
<proteinExistence type="predicted"/>
<dbReference type="GO" id="GO:0016887">
    <property type="term" value="F:ATP hydrolysis activity"/>
    <property type="evidence" value="ECO:0007669"/>
    <property type="project" value="InterPro"/>
</dbReference>
<dbReference type="InterPro" id="IPR003439">
    <property type="entry name" value="ABC_transporter-like_ATP-bd"/>
</dbReference>
<evidence type="ECO:0000313" key="4">
    <source>
        <dbReference type="EMBL" id="KAI5444217.1"/>
    </source>
</evidence>
<dbReference type="InterPro" id="IPR027417">
    <property type="entry name" value="P-loop_NTPase"/>
</dbReference>
<feature type="non-terminal residue" evidence="4">
    <location>
        <position position="106"/>
    </location>
</feature>
<dbReference type="EMBL" id="JAMSHJ010000001">
    <property type="protein sequence ID" value="KAI5444217.1"/>
    <property type="molecule type" value="Genomic_DNA"/>
</dbReference>
<dbReference type="GO" id="GO:0016020">
    <property type="term" value="C:membrane"/>
    <property type="evidence" value="ECO:0007669"/>
    <property type="project" value="TreeGrafter"/>
</dbReference>
<evidence type="ECO:0000259" key="3">
    <source>
        <dbReference type="Pfam" id="PF00005"/>
    </source>
</evidence>
<dbReference type="PANTHER" id="PTHR24223">
    <property type="entry name" value="ATP-BINDING CASSETTE SUB-FAMILY C"/>
    <property type="match status" value="1"/>
</dbReference>
<gene>
    <name evidence="4" type="ORF">KIW84_012731</name>
</gene>
<name>A0A9D5BI91_PEA</name>
<dbReference type="Proteomes" id="UP001058974">
    <property type="component" value="Chromosome 1"/>
</dbReference>
<comment type="caution">
    <text evidence="4">The sequence shown here is derived from an EMBL/GenBank/DDBJ whole genome shotgun (WGS) entry which is preliminary data.</text>
</comment>
<dbReference type="AlphaFoldDB" id="A0A9D5BI91"/>
<keyword evidence="2" id="KW-0067">ATP-binding</keyword>
<evidence type="ECO:0000313" key="5">
    <source>
        <dbReference type="Proteomes" id="UP001058974"/>
    </source>
</evidence>
<dbReference type="GO" id="GO:0042626">
    <property type="term" value="F:ATPase-coupled transmembrane transporter activity"/>
    <property type="evidence" value="ECO:0007669"/>
    <property type="project" value="TreeGrafter"/>
</dbReference>